<protein>
    <submittedName>
        <fullName evidence="3">Putative diguanylate cyclase</fullName>
    </submittedName>
</protein>
<feature type="domain" description="PAS" evidence="2">
    <location>
        <begin position="7"/>
        <end position="73"/>
    </location>
</feature>
<keyword evidence="1" id="KW-0812">Transmembrane</keyword>
<keyword evidence="1" id="KW-1133">Transmembrane helix</keyword>
<dbReference type="RefSeq" id="WP_068130976.1">
    <property type="nucleotide sequence ID" value="NZ_CP042914.1"/>
</dbReference>
<reference evidence="3 4" key="1">
    <citation type="submission" date="2019-08" db="EMBL/GenBank/DDBJ databases">
        <title>Deep-cultivation of Planctomycetes and their phenomic and genomic characterization uncovers novel biology.</title>
        <authorList>
            <person name="Wiegand S."/>
            <person name="Jogler M."/>
            <person name="Boedeker C."/>
            <person name="Pinto D."/>
            <person name="Vollmers J."/>
            <person name="Rivas-Marin E."/>
            <person name="Kohn T."/>
            <person name="Peeters S.H."/>
            <person name="Heuer A."/>
            <person name="Rast P."/>
            <person name="Oberbeckmann S."/>
            <person name="Bunk B."/>
            <person name="Jeske O."/>
            <person name="Meyerdierks A."/>
            <person name="Storesund J.E."/>
            <person name="Kallscheuer N."/>
            <person name="Luecker S."/>
            <person name="Lage O.M."/>
            <person name="Pohl T."/>
            <person name="Merkel B.J."/>
            <person name="Hornburger P."/>
            <person name="Mueller R.-W."/>
            <person name="Bruemmer F."/>
            <person name="Labrenz M."/>
            <person name="Spormann A.M."/>
            <person name="Op den Camp H."/>
            <person name="Overmann J."/>
            <person name="Amann R."/>
            <person name="Jetten M.S.M."/>
            <person name="Mascher T."/>
            <person name="Medema M.H."/>
            <person name="Devos D.P."/>
            <person name="Kaster A.-K."/>
            <person name="Ovreas L."/>
            <person name="Rohde M."/>
            <person name="Galperin M.Y."/>
            <person name="Jogler C."/>
        </authorList>
    </citation>
    <scope>NUCLEOTIDE SEQUENCE [LARGE SCALE GENOMIC DNA]</scope>
    <source>
        <strain evidence="3 4">UC8</strain>
    </source>
</reference>
<sequence>MRLDDIELWKLALERSEEPAAFVDARDYFQYCNRAWCQMLGYAESELLRTKWQDITASTDVGGDQREAALVSSGEKQEYYLEKHYIRKDHQTIHIGLYVHRHPPIGKHIGYVVFAKLLDGSREYQELKEQFDRMQLAVTELRRRLEQSDQLAVTAREGVATAKRNAKLIEQIIGRGEVQVGDRTTISGNSHSRIQNNNAKVLIAIAIVLGLAVIALGAFALGGGFSASSGDQQVEIQGDR</sequence>
<feature type="transmembrane region" description="Helical" evidence="1">
    <location>
        <begin position="201"/>
        <end position="221"/>
    </location>
</feature>
<gene>
    <name evidence="3" type="ORF">UC8_24550</name>
</gene>
<dbReference type="KEGG" id="rul:UC8_24550"/>
<dbReference type="AlphaFoldDB" id="A0A5B9R267"/>
<dbReference type="SMART" id="SM00091">
    <property type="entry name" value="PAS"/>
    <property type="match status" value="1"/>
</dbReference>
<keyword evidence="4" id="KW-1185">Reference proteome</keyword>
<dbReference type="OrthoDB" id="9797605at2"/>
<dbReference type="InterPro" id="IPR000014">
    <property type="entry name" value="PAS"/>
</dbReference>
<keyword evidence="1" id="KW-0472">Membrane</keyword>
<name>A0A5B9R267_9BACT</name>
<dbReference type="EMBL" id="CP042914">
    <property type="protein sequence ID" value="QEG40443.1"/>
    <property type="molecule type" value="Genomic_DNA"/>
</dbReference>
<dbReference type="Pfam" id="PF13426">
    <property type="entry name" value="PAS_9"/>
    <property type="match status" value="1"/>
</dbReference>
<dbReference type="InterPro" id="IPR035965">
    <property type="entry name" value="PAS-like_dom_sf"/>
</dbReference>
<dbReference type="CDD" id="cd00130">
    <property type="entry name" value="PAS"/>
    <property type="match status" value="1"/>
</dbReference>
<evidence type="ECO:0000313" key="4">
    <source>
        <dbReference type="Proteomes" id="UP000325286"/>
    </source>
</evidence>
<evidence type="ECO:0000259" key="2">
    <source>
        <dbReference type="SMART" id="SM00091"/>
    </source>
</evidence>
<organism evidence="3 4">
    <name type="scientific">Roseimaritima ulvae</name>
    <dbReference type="NCBI Taxonomy" id="980254"/>
    <lineage>
        <taxon>Bacteria</taxon>
        <taxon>Pseudomonadati</taxon>
        <taxon>Planctomycetota</taxon>
        <taxon>Planctomycetia</taxon>
        <taxon>Pirellulales</taxon>
        <taxon>Pirellulaceae</taxon>
        <taxon>Roseimaritima</taxon>
    </lineage>
</organism>
<dbReference type="Gene3D" id="3.30.450.20">
    <property type="entry name" value="PAS domain"/>
    <property type="match status" value="1"/>
</dbReference>
<evidence type="ECO:0000256" key="1">
    <source>
        <dbReference type="SAM" id="Phobius"/>
    </source>
</evidence>
<dbReference type="Proteomes" id="UP000325286">
    <property type="component" value="Chromosome"/>
</dbReference>
<evidence type="ECO:0000313" key="3">
    <source>
        <dbReference type="EMBL" id="QEG40443.1"/>
    </source>
</evidence>
<accession>A0A5B9R267</accession>
<dbReference type="SUPFAM" id="SSF55785">
    <property type="entry name" value="PYP-like sensor domain (PAS domain)"/>
    <property type="match status" value="1"/>
</dbReference>
<proteinExistence type="predicted"/>
<dbReference type="NCBIfam" id="TIGR00229">
    <property type="entry name" value="sensory_box"/>
    <property type="match status" value="1"/>
</dbReference>